<dbReference type="EMBL" id="CP032125">
    <property type="protein sequence ID" value="AXX99423.1"/>
    <property type="molecule type" value="Genomic_DNA"/>
</dbReference>
<dbReference type="OrthoDB" id="7877343at2"/>
<dbReference type="AlphaFoldDB" id="A0A347UKP5"/>
<feature type="signal peptide" evidence="1">
    <location>
        <begin position="1"/>
        <end position="19"/>
    </location>
</feature>
<evidence type="ECO:0000313" key="3">
    <source>
        <dbReference type="Proteomes" id="UP000261704"/>
    </source>
</evidence>
<dbReference type="PROSITE" id="PS51257">
    <property type="entry name" value="PROKAR_LIPOPROTEIN"/>
    <property type="match status" value="1"/>
</dbReference>
<reference evidence="2 3" key="1">
    <citation type="submission" date="2018-09" db="EMBL/GenBank/DDBJ databases">
        <title>Profundibacter amoris BAR1 gen. nov., sp. nov., a new member of the Roseobacter clade isolated at Lokis Castle Vent Field on the Arctic Mid-Oceanic Ridge.</title>
        <authorList>
            <person name="Le Moine Bauer S."/>
            <person name="Sjoeberg A.G."/>
            <person name="L'Haridon S."/>
            <person name="Stokke R."/>
            <person name="Roalkvam I."/>
            <person name="Steen I.H."/>
            <person name="Dahle H."/>
        </authorList>
    </citation>
    <scope>NUCLEOTIDE SEQUENCE [LARGE SCALE GENOMIC DNA]</scope>
    <source>
        <strain evidence="2 3">BAR1</strain>
    </source>
</reference>
<gene>
    <name evidence="2" type="ORF">BAR1_16675</name>
</gene>
<organism evidence="2 3">
    <name type="scientific">Profundibacter amoris</name>
    <dbReference type="NCBI Taxonomy" id="2171755"/>
    <lineage>
        <taxon>Bacteria</taxon>
        <taxon>Pseudomonadati</taxon>
        <taxon>Pseudomonadota</taxon>
        <taxon>Alphaproteobacteria</taxon>
        <taxon>Rhodobacterales</taxon>
        <taxon>Paracoccaceae</taxon>
        <taxon>Profundibacter</taxon>
    </lineage>
</organism>
<dbReference type="Proteomes" id="UP000261704">
    <property type="component" value="Chromosome"/>
</dbReference>
<dbReference type="KEGG" id="pamo:BAR1_16675"/>
<evidence type="ECO:0000256" key="1">
    <source>
        <dbReference type="SAM" id="SignalP"/>
    </source>
</evidence>
<accession>A0A347UKP5</accession>
<keyword evidence="3" id="KW-1185">Reference proteome</keyword>
<evidence type="ECO:0000313" key="2">
    <source>
        <dbReference type="EMBL" id="AXX99423.1"/>
    </source>
</evidence>
<protein>
    <recommendedName>
        <fullName evidence="4">Dihydroxy-acid dehydratase</fullName>
    </recommendedName>
</protein>
<sequence length="233" mass="24897">MLRHFGIALASLMVLTGCAGTGGGFALPKPAPEQIRVANKEVLIAGPKGFCIDPTETQDADGSAFVLLGSCAAIANSRSKPHPKVPAILTATVSQKSTNPPITGSMPALAEFFRSKAGRAALSRDGNADTVEVVKTLDRDGVFYIRARDSSSDILAGAANEYWRALFDVNGRIVSASVFGLREHPIASEKGFEVLRGFTNRIRAGNTAGPDKVVTENKPRIPFFKRVFKRKPE</sequence>
<proteinExistence type="predicted"/>
<keyword evidence="1" id="KW-0732">Signal</keyword>
<name>A0A347UKP5_9RHOB</name>
<dbReference type="RefSeq" id="WP_118944075.1">
    <property type="nucleotide sequence ID" value="NZ_CP032125.1"/>
</dbReference>
<evidence type="ECO:0008006" key="4">
    <source>
        <dbReference type="Google" id="ProtNLM"/>
    </source>
</evidence>
<feature type="chain" id="PRO_5016997608" description="Dihydroxy-acid dehydratase" evidence="1">
    <location>
        <begin position="20"/>
        <end position="233"/>
    </location>
</feature>